<dbReference type="EMBL" id="KL597005">
    <property type="protein sequence ID" value="KER20982.1"/>
    <property type="molecule type" value="Genomic_DNA"/>
</dbReference>
<sequence>MANAIRADFSALAETDKFEETRMPKSFLASTFMMFSGPYHAHKMANAIRADFSWLAEETRWNEADMGSQFSGSFGDPVVVDHKSGGLDNGQSSRPNLALPKFKAWKDEGVR</sequence>
<dbReference type="RefSeq" id="XP_009175274.1">
    <property type="nucleotide sequence ID" value="XM_009177010.1"/>
</dbReference>
<dbReference type="KEGG" id="ovi:T265_10593"/>
<evidence type="ECO:0000313" key="1">
    <source>
        <dbReference type="EMBL" id="KER20982.1"/>
    </source>
</evidence>
<dbReference type="OrthoDB" id="10520944at2759"/>
<accession>A0A074Z602</accession>
<dbReference type="GeneID" id="20324761"/>
<keyword evidence="2" id="KW-1185">Reference proteome</keyword>
<protein>
    <submittedName>
        <fullName evidence="1">Uncharacterized protein</fullName>
    </submittedName>
</protein>
<gene>
    <name evidence="1" type="ORF">T265_10593</name>
</gene>
<dbReference type="AlphaFoldDB" id="A0A074Z602"/>
<organism evidence="1 2">
    <name type="scientific">Opisthorchis viverrini</name>
    <name type="common">Southeast Asian liver fluke</name>
    <dbReference type="NCBI Taxonomy" id="6198"/>
    <lineage>
        <taxon>Eukaryota</taxon>
        <taxon>Metazoa</taxon>
        <taxon>Spiralia</taxon>
        <taxon>Lophotrochozoa</taxon>
        <taxon>Platyhelminthes</taxon>
        <taxon>Trematoda</taxon>
        <taxon>Digenea</taxon>
        <taxon>Opisthorchiida</taxon>
        <taxon>Opisthorchiata</taxon>
        <taxon>Opisthorchiidae</taxon>
        <taxon>Opisthorchis</taxon>
    </lineage>
</organism>
<reference evidence="1 2" key="1">
    <citation type="submission" date="2013-11" db="EMBL/GenBank/DDBJ databases">
        <title>Opisthorchis viverrini - life in the bile duct.</title>
        <authorList>
            <person name="Young N.D."/>
            <person name="Nagarajan N."/>
            <person name="Lin S.J."/>
            <person name="Korhonen P.K."/>
            <person name="Jex A.R."/>
            <person name="Hall R.S."/>
            <person name="Safavi-Hemami H."/>
            <person name="Kaewkong W."/>
            <person name="Bertrand D."/>
            <person name="Gao S."/>
            <person name="Seet Q."/>
            <person name="Wongkham S."/>
            <person name="Teh B.T."/>
            <person name="Wongkham C."/>
            <person name="Intapan P.M."/>
            <person name="Maleewong W."/>
            <person name="Yang X."/>
            <person name="Hu M."/>
            <person name="Wang Z."/>
            <person name="Hofmann A."/>
            <person name="Sternberg P.W."/>
            <person name="Tan P."/>
            <person name="Wang J."/>
            <person name="Gasser R.B."/>
        </authorList>
    </citation>
    <scope>NUCLEOTIDE SEQUENCE [LARGE SCALE GENOMIC DNA]</scope>
</reference>
<name>A0A074Z602_OPIVI</name>
<evidence type="ECO:0000313" key="2">
    <source>
        <dbReference type="Proteomes" id="UP000054324"/>
    </source>
</evidence>
<proteinExistence type="predicted"/>
<dbReference type="Proteomes" id="UP000054324">
    <property type="component" value="Unassembled WGS sequence"/>
</dbReference>
<dbReference type="CTD" id="20324761"/>